<feature type="transmembrane region" description="Helical" evidence="6">
    <location>
        <begin position="406"/>
        <end position="427"/>
    </location>
</feature>
<dbReference type="PANTHER" id="PTHR10924:SF6">
    <property type="entry name" value="SOLUTE CARRIER FAMILY 49 MEMBER A3"/>
    <property type="match status" value="1"/>
</dbReference>
<comment type="subcellular location">
    <subcellularLocation>
        <location evidence="1">Membrane</location>
        <topology evidence="1">Multi-pass membrane protein</topology>
    </subcellularLocation>
</comment>
<keyword evidence="4 6" id="KW-0472">Membrane</keyword>
<organism evidence="7 8">
    <name type="scientific">Phocoena sinus</name>
    <name type="common">Vaquita</name>
    <dbReference type="NCBI Taxonomy" id="42100"/>
    <lineage>
        <taxon>Eukaryota</taxon>
        <taxon>Metazoa</taxon>
        <taxon>Chordata</taxon>
        <taxon>Craniata</taxon>
        <taxon>Vertebrata</taxon>
        <taxon>Euteleostomi</taxon>
        <taxon>Mammalia</taxon>
        <taxon>Eutheria</taxon>
        <taxon>Laurasiatheria</taxon>
        <taxon>Artiodactyla</taxon>
        <taxon>Whippomorpha</taxon>
        <taxon>Cetacea</taxon>
        <taxon>Odontoceti</taxon>
        <taxon>Phocoenidae</taxon>
        <taxon>Phocoena</taxon>
    </lineage>
</organism>
<evidence type="ECO:0008006" key="9">
    <source>
        <dbReference type="Google" id="ProtNLM"/>
    </source>
</evidence>
<sequence length="503" mass="52657">GSAELEHQPATRRTAGSRGVGSASWAGAGPCPQLWSSFAPVTDTVSRHFLLSTEQINWFSLAYLVVTIPFGVVAIWVLDSAGLRWPLHGGWRLGCWKGESGLVGSSSDPSPADRPMCDPFAFLTGGQSLCALAQTLVISPAKLAACGFPSTREPQPTRLALSNSLGILVANPLSPTLVKKEEDIPLMVRELRRVGPAARGHWASTSSLLAPACVWESKPPAPPSAGAVHSTAQKFLAGLELVSAACVLPTSSWPLAACLGGSIGIFSSFSSLLEQILCVNGLCGALFVAFGASGALPLGLSVDQTEHFAGAVRMGPAWRLWSAGLCPGESALGRDHLARLAATCSLLGPWAVCFSAAPVAVQLAVDRSFPVGEGGPRGLVAVQAARGCASMALLASLTVRRVEVRASTLLVTGLCVLFSCLGVLFLYTPYRRLQAEADAAPLSRKTCARQARQPPPRPPRPPLRPQQPLLEPVILAPPPSPWESSETSWGPCSGPEAGEQLVR</sequence>
<protein>
    <recommendedName>
        <fullName evidence="9">Solute carrier family 49 member A3</fullName>
    </recommendedName>
</protein>
<evidence type="ECO:0000256" key="6">
    <source>
        <dbReference type="SAM" id="Phobius"/>
    </source>
</evidence>
<accession>A0A8C9E7P4</accession>
<evidence type="ECO:0000256" key="3">
    <source>
        <dbReference type="ARBA" id="ARBA00022989"/>
    </source>
</evidence>
<reference evidence="7" key="2">
    <citation type="submission" date="2025-08" db="UniProtKB">
        <authorList>
            <consortium name="Ensembl"/>
        </authorList>
    </citation>
    <scope>IDENTIFICATION</scope>
</reference>
<evidence type="ECO:0000256" key="2">
    <source>
        <dbReference type="ARBA" id="ARBA00022692"/>
    </source>
</evidence>
<dbReference type="Proteomes" id="UP000694554">
    <property type="component" value="Chromosome 5"/>
</dbReference>
<proteinExistence type="predicted"/>
<dbReference type="PANTHER" id="PTHR10924">
    <property type="entry name" value="MAJOR FACILITATOR SUPERFAMILY PROTEIN-RELATED"/>
    <property type="match status" value="1"/>
</dbReference>
<feature type="transmembrane region" description="Helical" evidence="6">
    <location>
        <begin position="56"/>
        <end position="78"/>
    </location>
</feature>
<keyword evidence="2 6" id="KW-0812">Transmembrane</keyword>
<name>A0A8C9E7P4_PHOSS</name>
<feature type="region of interest" description="Disordered" evidence="5">
    <location>
        <begin position="1"/>
        <end position="24"/>
    </location>
</feature>
<feature type="region of interest" description="Disordered" evidence="5">
    <location>
        <begin position="444"/>
        <end position="503"/>
    </location>
</feature>
<reference evidence="7" key="3">
    <citation type="submission" date="2025-09" db="UniProtKB">
        <authorList>
            <consortium name="Ensembl"/>
        </authorList>
    </citation>
    <scope>IDENTIFICATION</scope>
</reference>
<evidence type="ECO:0000313" key="7">
    <source>
        <dbReference type="Ensembl" id="ENSPSNP00000023764.1"/>
    </source>
</evidence>
<dbReference type="InterPro" id="IPR049680">
    <property type="entry name" value="FLVCR1-2_SLC49-like"/>
</dbReference>
<reference evidence="7" key="1">
    <citation type="submission" date="2019-08" db="EMBL/GenBank/DDBJ databases">
        <title>Phocoena sinus (Vaquita) genome, mPhoSin1, primary haplotype.</title>
        <authorList>
            <person name="Morin P."/>
            <person name="Mountcastle J."/>
            <person name="Fungtammasan C."/>
            <person name="Rhie A."/>
            <person name="Rojas-Bracho L."/>
            <person name="Smith C.R."/>
            <person name="Taylor B.L."/>
            <person name="Gulland F.M.D."/>
            <person name="Musser W."/>
            <person name="Houck M."/>
            <person name="Haase B."/>
            <person name="Paez S."/>
            <person name="Howe K."/>
            <person name="Torrance J."/>
            <person name="Formenti G."/>
            <person name="Phillippy A."/>
            <person name="Ryder O."/>
            <person name="Jarvis E.D."/>
            <person name="Fedrigo O."/>
        </authorList>
    </citation>
    <scope>NUCLEOTIDE SEQUENCE [LARGE SCALE GENOMIC DNA]</scope>
</reference>
<evidence type="ECO:0000256" key="1">
    <source>
        <dbReference type="ARBA" id="ARBA00004141"/>
    </source>
</evidence>
<keyword evidence="3 6" id="KW-1133">Transmembrane helix</keyword>
<dbReference type="GO" id="GO:0016020">
    <property type="term" value="C:membrane"/>
    <property type="evidence" value="ECO:0007669"/>
    <property type="project" value="UniProtKB-SubCell"/>
</dbReference>
<dbReference type="GeneTree" id="ENSGT01030000234625"/>
<feature type="compositionally biased region" description="Pro residues" evidence="5">
    <location>
        <begin position="453"/>
        <end position="465"/>
    </location>
</feature>
<dbReference type="AlphaFoldDB" id="A0A8C9E7P4"/>
<evidence type="ECO:0000256" key="4">
    <source>
        <dbReference type="ARBA" id="ARBA00023136"/>
    </source>
</evidence>
<dbReference type="Ensembl" id="ENSPSNT00000026729.1">
    <property type="protein sequence ID" value="ENSPSNP00000023764.1"/>
    <property type="gene ID" value="ENSPSNG00000017281.1"/>
</dbReference>
<evidence type="ECO:0000256" key="5">
    <source>
        <dbReference type="SAM" id="MobiDB-lite"/>
    </source>
</evidence>
<keyword evidence="8" id="KW-1185">Reference proteome</keyword>
<evidence type="ECO:0000313" key="8">
    <source>
        <dbReference type="Proteomes" id="UP000694554"/>
    </source>
</evidence>